<dbReference type="CDD" id="cd04056">
    <property type="entry name" value="Peptidases_S53"/>
    <property type="match status" value="1"/>
</dbReference>
<name>A0A2Z5G053_9BACT</name>
<dbReference type="OrthoDB" id="127592at2"/>
<proteinExistence type="predicted"/>
<evidence type="ECO:0000256" key="1">
    <source>
        <dbReference type="ARBA" id="ARBA00001913"/>
    </source>
</evidence>
<feature type="domain" description="Peptidase S53" evidence="9">
    <location>
        <begin position="196"/>
        <end position="649"/>
    </location>
</feature>
<keyword evidence="3" id="KW-0479">Metal-binding</keyword>
<dbReference type="PROSITE" id="PS00138">
    <property type="entry name" value="SUBTILASE_SER"/>
    <property type="match status" value="1"/>
</dbReference>
<dbReference type="InterPro" id="IPR015366">
    <property type="entry name" value="S53_propep"/>
</dbReference>
<dbReference type="Gene3D" id="2.60.40.10">
    <property type="entry name" value="Immunoglobulins"/>
    <property type="match status" value="3"/>
</dbReference>
<feature type="region of interest" description="Disordered" evidence="8">
    <location>
        <begin position="1167"/>
        <end position="1231"/>
    </location>
</feature>
<protein>
    <submittedName>
        <fullName evidence="10">Putative periplasmic aspartyl protease</fullName>
    </submittedName>
</protein>
<dbReference type="Proteomes" id="UP000253606">
    <property type="component" value="Chromosome"/>
</dbReference>
<evidence type="ECO:0000313" key="10">
    <source>
        <dbReference type="EMBL" id="AXC11966.1"/>
    </source>
</evidence>
<reference evidence="10 11" key="1">
    <citation type="journal article" date="2018" name="Front. Microbiol.">
        <title>Hydrolytic Capabilities as a Key to Environmental Success: Chitinolytic and Cellulolytic Acidobacteria From Acidic Sub-arctic Soils and Boreal Peatlands.</title>
        <authorList>
            <person name="Belova S.E."/>
            <person name="Ravin N.V."/>
            <person name="Pankratov T.A."/>
            <person name="Rakitin A.L."/>
            <person name="Ivanova A.A."/>
            <person name="Beletsky A.V."/>
            <person name="Mardanov A.V."/>
            <person name="Sinninghe Damste J.S."/>
            <person name="Dedysh S.N."/>
        </authorList>
    </citation>
    <scope>NUCLEOTIDE SEQUENCE [LARGE SCALE GENOMIC DNA]</scope>
    <source>
        <strain evidence="10 11">SBC82</strain>
    </source>
</reference>
<keyword evidence="6" id="KW-0106">Calcium</keyword>
<dbReference type="CDD" id="cd11377">
    <property type="entry name" value="Pro-peptidase_S53"/>
    <property type="match status" value="1"/>
</dbReference>
<dbReference type="PROSITE" id="PS51695">
    <property type="entry name" value="SEDOLISIN"/>
    <property type="match status" value="1"/>
</dbReference>
<dbReference type="InterPro" id="IPR030400">
    <property type="entry name" value="Sedolisin_dom"/>
</dbReference>
<evidence type="ECO:0000256" key="4">
    <source>
        <dbReference type="ARBA" id="ARBA00022801"/>
    </source>
</evidence>
<dbReference type="InterPro" id="IPR013783">
    <property type="entry name" value="Ig-like_fold"/>
</dbReference>
<keyword evidence="7" id="KW-0865">Zymogen</keyword>
<feature type="compositionally biased region" description="Polar residues" evidence="8">
    <location>
        <begin position="1167"/>
        <end position="1190"/>
    </location>
</feature>
<dbReference type="SUPFAM" id="SSF52743">
    <property type="entry name" value="Subtilisin-like"/>
    <property type="match status" value="1"/>
</dbReference>
<dbReference type="GO" id="GO:0006508">
    <property type="term" value="P:proteolysis"/>
    <property type="evidence" value="ECO:0007669"/>
    <property type="project" value="UniProtKB-KW"/>
</dbReference>
<gene>
    <name evidence="10" type="ORF">ACPOL_2653</name>
</gene>
<dbReference type="GO" id="GO:0008240">
    <property type="term" value="F:tripeptidyl-peptidase activity"/>
    <property type="evidence" value="ECO:0007669"/>
    <property type="project" value="TreeGrafter"/>
</dbReference>
<keyword evidence="4" id="KW-0378">Hydrolase</keyword>
<dbReference type="Pfam" id="PF16640">
    <property type="entry name" value="Big_3_5"/>
    <property type="match status" value="4"/>
</dbReference>
<evidence type="ECO:0000256" key="5">
    <source>
        <dbReference type="ARBA" id="ARBA00022825"/>
    </source>
</evidence>
<comment type="cofactor">
    <cofactor evidence="1">
        <name>Ca(2+)</name>
        <dbReference type="ChEBI" id="CHEBI:29108"/>
    </cofactor>
</comment>
<dbReference type="Pfam" id="PF09286">
    <property type="entry name" value="Pro-kuma_activ"/>
    <property type="match status" value="1"/>
</dbReference>
<dbReference type="EMBL" id="CP030840">
    <property type="protein sequence ID" value="AXC11966.1"/>
    <property type="molecule type" value="Genomic_DNA"/>
</dbReference>
<feature type="compositionally biased region" description="Polar residues" evidence="8">
    <location>
        <begin position="1222"/>
        <end position="1231"/>
    </location>
</feature>
<evidence type="ECO:0000256" key="8">
    <source>
        <dbReference type="SAM" id="MobiDB-lite"/>
    </source>
</evidence>
<dbReference type="GO" id="GO:0004252">
    <property type="term" value="F:serine-type endopeptidase activity"/>
    <property type="evidence" value="ECO:0007669"/>
    <property type="project" value="InterPro"/>
</dbReference>
<dbReference type="KEGG" id="abas:ACPOL_2653"/>
<dbReference type="AlphaFoldDB" id="A0A2Z5G053"/>
<keyword evidence="2 10" id="KW-0645">Protease</keyword>
<evidence type="ECO:0000256" key="3">
    <source>
        <dbReference type="ARBA" id="ARBA00022723"/>
    </source>
</evidence>
<dbReference type="PANTHER" id="PTHR14218">
    <property type="entry name" value="PROTEASE S8 TRIPEPTIDYL PEPTIDASE I CLN2"/>
    <property type="match status" value="1"/>
</dbReference>
<evidence type="ECO:0000256" key="6">
    <source>
        <dbReference type="ARBA" id="ARBA00022837"/>
    </source>
</evidence>
<keyword evidence="5" id="KW-0720">Serine protease</keyword>
<dbReference type="PANTHER" id="PTHR14218:SF15">
    <property type="entry name" value="TRIPEPTIDYL-PEPTIDASE 1"/>
    <property type="match status" value="1"/>
</dbReference>
<dbReference type="InterPro" id="IPR032109">
    <property type="entry name" value="Big_3_5"/>
</dbReference>
<evidence type="ECO:0000256" key="2">
    <source>
        <dbReference type="ARBA" id="ARBA00022670"/>
    </source>
</evidence>
<organism evidence="10 11">
    <name type="scientific">Acidisarcina polymorpha</name>
    <dbReference type="NCBI Taxonomy" id="2211140"/>
    <lineage>
        <taxon>Bacteria</taxon>
        <taxon>Pseudomonadati</taxon>
        <taxon>Acidobacteriota</taxon>
        <taxon>Terriglobia</taxon>
        <taxon>Terriglobales</taxon>
        <taxon>Acidobacteriaceae</taxon>
        <taxon>Acidisarcina</taxon>
    </lineage>
</organism>
<dbReference type="Gene3D" id="3.40.50.200">
    <property type="entry name" value="Peptidase S8/S53 domain"/>
    <property type="match status" value="1"/>
</dbReference>
<evidence type="ECO:0000313" key="11">
    <source>
        <dbReference type="Proteomes" id="UP000253606"/>
    </source>
</evidence>
<evidence type="ECO:0000256" key="7">
    <source>
        <dbReference type="ARBA" id="ARBA00023145"/>
    </source>
</evidence>
<dbReference type="InterPro" id="IPR023828">
    <property type="entry name" value="Peptidase_S8_Ser-AS"/>
</dbReference>
<sequence>MRMPLAGTTPAAVKSARDLGAVEGGRSLNRMILVLTPSPDQQTSMNNLVESLHARNSPAYHQWLTPEQFAAQFGPSDEDIAKVQGWLQSQGLNPTGVSRGRQWIEFSGTVQQINGAFATSIHRFALNGETHISNSTDVSIPEALSPVVAGVLSLNDFRKQPANTKPVLVKRNAEGSPVPVGGNFTSTNGNGDWFYDLAPADFHTIYNELPLLKSGIDGKGVSIAIAGRSDISLADVQAFRQIFGLPQNDPNIIVNGTDPGFPNNGRDQVESSLDIEWAGAAAPRATINLVESASTDTTDGIDLSNAYIVDHALAPIVSVSYGECEANIGPAGNAFYYELWQQAAAEGITVFVSTGDFGAAQCDGDLQAANMEPQGPALLGPSINGLSSTPFNVAVGGTQFNEAGNYAAYWSLNNSALSKSALGYIPEQAWDGSCDPNLPATGTNCANGQTSYNLEGGGGGPSNCSHASIDSQGNETCLGGYHKPKWQTAIGVPRDGVRDTPDLTLNASPYDDGYLLCVAASCATESLNGQTVLAQWASVGGTSASAPSMAGIMALVEQKNGAFQGQADYVFYKLAAEDKLSSCDSSTLTNPTTSTACIFNDITMGNNSVPGLPGYGTSTAEWSAGKGYDMATGLGTVNAANLVANWDKLSFSASATTLATSVSELVHGQPLPIKVSVTSKSKSGPTPIGDVALITDKFGDAGHFALDASGSYSGAVTSLPGGTYTLAARYGGDGSYASSVSKPVRLTIAPEKSTIAVHFDVLDPRTNQIVPYTGTAQYAFPFYVSVKVEGKSGHGLATGRVNILNGNKVVLSAPLNSSGTAYIATGSGTAYTFPAGASSVSVQYLGDDSFDSGTSASQQVTFQKQQISTYVGISAYDVPAGQPVFLIADIPPGYGSAIPTGTFQFYDNDKPLGAPIAIPNNGLGYATVTYTARLTTQGTHSITVGYSGDVNFAAVSGTNPAVANASSFVIVPVTGAATVTSIVQTPTSVTYGQSFSYIVTVTPVKKGGPVPTGQVTITGNGNFDGSATLINGIGNVIMEQPNAGTAKVYAQYQGDTHYAASTSPVVTTTVARLTTPVSLTSTASHVVTGQQTSLNMVVEGYSYGQFGYNNPTGTVQFFTAVDGGPPQAITPAINMLPLQPEINAGASVRVRLPAGRNVVTGRFRAIQTSTQKRLSPSPSLSRTETLQSEQSRNDKAQRGAAAGTRSSPKEECLMPRSPATPFPSSSILQAF</sequence>
<accession>A0A2Z5G053</accession>
<dbReference type="SMART" id="SM00944">
    <property type="entry name" value="Pro-kuma_activ"/>
    <property type="match status" value="1"/>
</dbReference>
<dbReference type="InterPro" id="IPR050819">
    <property type="entry name" value="Tripeptidyl-peptidase_I"/>
</dbReference>
<keyword evidence="11" id="KW-1185">Reference proteome</keyword>
<dbReference type="SUPFAM" id="SSF54897">
    <property type="entry name" value="Protease propeptides/inhibitors"/>
    <property type="match status" value="1"/>
</dbReference>
<evidence type="ECO:0000259" key="9">
    <source>
        <dbReference type="PROSITE" id="PS51695"/>
    </source>
</evidence>
<dbReference type="InterPro" id="IPR036852">
    <property type="entry name" value="Peptidase_S8/S53_dom_sf"/>
</dbReference>
<dbReference type="GO" id="GO:0046872">
    <property type="term" value="F:metal ion binding"/>
    <property type="evidence" value="ECO:0007669"/>
    <property type="project" value="UniProtKB-KW"/>
</dbReference>